<proteinExistence type="predicted"/>
<dbReference type="GO" id="GO:0006450">
    <property type="term" value="P:regulation of translational fidelity"/>
    <property type="evidence" value="ECO:0007669"/>
    <property type="project" value="InterPro"/>
</dbReference>
<evidence type="ECO:0000313" key="1">
    <source>
        <dbReference type="EMBL" id="SVA90047.1"/>
    </source>
</evidence>
<gene>
    <name evidence="1" type="ORF">METZ01_LOCUS142901</name>
</gene>
<accession>A0A381ZMS6</accession>
<reference evidence="1" key="1">
    <citation type="submission" date="2018-05" db="EMBL/GenBank/DDBJ databases">
        <authorList>
            <person name="Lanie J.A."/>
            <person name="Ng W.-L."/>
            <person name="Kazmierczak K.M."/>
            <person name="Andrzejewski T.M."/>
            <person name="Davidsen T.M."/>
            <person name="Wayne K.J."/>
            <person name="Tettelin H."/>
            <person name="Glass J.I."/>
            <person name="Rusch D."/>
            <person name="Podicherti R."/>
            <person name="Tsui H.-C.T."/>
            <person name="Winkler M.E."/>
        </authorList>
    </citation>
    <scope>NUCLEOTIDE SEQUENCE</scope>
</reference>
<sequence>MSVSLMDVDHVATLAWLRFSDEEREQLVDQLNEILNYVEQLDKIDTADVPPTSHVLDLRNVLRED</sequence>
<dbReference type="Gene3D" id="1.10.20.60">
    <property type="entry name" value="Glu-tRNAGln amidotransferase C subunit, N-terminal domain"/>
    <property type="match status" value="1"/>
</dbReference>
<protein>
    <submittedName>
        <fullName evidence="1">Uncharacterized protein</fullName>
    </submittedName>
</protein>
<dbReference type="PANTHER" id="PTHR15004:SF0">
    <property type="entry name" value="GLUTAMYL-TRNA(GLN) AMIDOTRANSFERASE SUBUNIT C, MITOCHONDRIAL"/>
    <property type="match status" value="1"/>
</dbReference>
<feature type="non-terminal residue" evidence="1">
    <location>
        <position position="65"/>
    </location>
</feature>
<dbReference type="SUPFAM" id="SSF141000">
    <property type="entry name" value="Glu-tRNAGln amidotransferase C subunit"/>
    <property type="match status" value="1"/>
</dbReference>
<name>A0A381ZMS6_9ZZZZ</name>
<dbReference type="Pfam" id="PF02686">
    <property type="entry name" value="GatC"/>
    <property type="match status" value="1"/>
</dbReference>
<dbReference type="EMBL" id="UINC01021773">
    <property type="protein sequence ID" value="SVA90047.1"/>
    <property type="molecule type" value="Genomic_DNA"/>
</dbReference>
<dbReference type="InterPro" id="IPR003837">
    <property type="entry name" value="GatC"/>
</dbReference>
<dbReference type="NCBIfam" id="TIGR00135">
    <property type="entry name" value="gatC"/>
    <property type="match status" value="1"/>
</dbReference>
<dbReference type="AlphaFoldDB" id="A0A381ZMS6"/>
<organism evidence="1">
    <name type="scientific">marine metagenome</name>
    <dbReference type="NCBI Taxonomy" id="408172"/>
    <lineage>
        <taxon>unclassified sequences</taxon>
        <taxon>metagenomes</taxon>
        <taxon>ecological metagenomes</taxon>
    </lineage>
</organism>
<dbReference type="PANTHER" id="PTHR15004">
    <property type="entry name" value="GLUTAMYL-TRNA(GLN) AMIDOTRANSFERASE SUBUNIT C, MITOCHONDRIAL"/>
    <property type="match status" value="1"/>
</dbReference>
<dbReference type="InterPro" id="IPR036113">
    <property type="entry name" value="Asp/Glu-ADT_sf_sub_c"/>
</dbReference>
<dbReference type="GO" id="GO:0070681">
    <property type="term" value="P:glutaminyl-tRNAGln biosynthesis via transamidation"/>
    <property type="evidence" value="ECO:0007669"/>
    <property type="project" value="TreeGrafter"/>
</dbReference>